<keyword evidence="3" id="KW-1185">Reference proteome</keyword>
<dbReference type="Proteomes" id="UP001500711">
    <property type="component" value="Unassembled WGS sequence"/>
</dbReference>
<evidence type="ECO:0000256" key="1">
    <source>
        <dbReference type="SAM" id="MobiDB-lite"/>
    </source>
</evidence>
<name>A0ABP7AGV6_9PSEU</name>
<sequence>MGWISSRVVPGPPRKRNHLRNRKPPKPTGVPSTRAWRWWVFDQIGGVWGGAPDPANRSVRCQRDHLRTTNRNPAKPNRRTTTDPMRTSRNGAAAKAAAPQAR</sequence>
<accession>A0ABP7AGV6</accession>
<feature type="compositionally biased region" description="Low complexity" evidence="1">
    <location>
        <begin position="92"/>
        <end position="102"/>
    </location>
</feature>
<reference evidence="3" key="1">
    <citation type="journal article" date="2019" name="Int. J. Syst. Evol. Microbiol.">
        <title>The Global Catalogue of Microorganisms (GCM) 10K type strain sequencing project: providing services to taxonomists for standard genome sequencing and annotation.</title>
        <authorList>
            <consortium name="The Broad Institute Genomics Platform"/>
            <consortium name="The Broad Institute Genome Sequencing Center for Infectious Disease"/>
            <person name="Wu L."/>
            <person name="Ma J."/>
        </authorList>
    </citation>
    <scope>NUCLEOTIDE SEQUENCE [LARGE SCALE GENOMIC DNA]</scope>
    <source>
        <strain evidence="3">JCM 17494</strain>
    </source>
</reference>
<feature type="region of interest" description="Disordered" evidence="1">
    <location>
        <begin position="1"/>
        <end position="33"/>
    </location>
</feature>
<feature type="compositionally biased region" description="Basic residues" evidence="1">
    <location>
        <begin position="13"/>
        <end position="25"/>
    </location>
</feature>
<evidence type="ECO:0008006" key="4">
    <source>
        <dbReference type="Google" id="ProtNLM"/>
    </source>
</evidence>
<proteinExistence type="predicted"/>
<organism evidence="2 3">
    <name type="scientific">Lentzea roselyniae</name>
    <dbReference type="NCBI Taxonomy" id="531940"/>
    <lineage>
        <taxon>Bacteria</taxon>
        <taxon>Bacillati</taxon>
        <taxon>Actinomycetota</taxon>
        <taxon>Actinomycetes</taxon>
        <taxon>Pseudonocardiales</taxon>
        <taxon>Pseudonocardiaceae</taxon>
        <taxon>Lentzea</taxon>
    </lineage>
</organism>
<gene>
    <name evidence="2" type="ORF">GCM10022267_18410</name>
</gene>
<evidence type="ECO:0000313" key="2">
    <source>
        <dbReference type="EMBL" id="GAA3631801.1"/>
    </source>
</evidence>
<evidence type="ECO:0000313" key="3">
    <source>
        <dbReference type="Proteomes" id="UP001500711"/>
    </source>
</evidence>
<protein>
    <recommendedName>
        <fullName evidence="4">HNH endonuclease</fullName>
    </recommendedName>
</protein>
<dbReference type="EMBL" id="BAABBE010000004">
    <property type="protein sequence ID" value="GAA3631801.1"/>
    <property type="molecule type" value="Genomic_DNA"/>
</dbReference>
<feature type="region of interest" description="Disordered" evidence="1">
    <location>
        <begin position="49"/>
        <end position="102"/>
    </location>
</feature>
<comment type="caution">
    <text evidence="2">The sequence shown here is derived from an EMBL/GenBank/DDBJ whole genome shotgun (WGS) entry which is preliminary data.</text>
</comment>